<comment type="caution">
    <text evidence="1">The sequence shown here is derived from an EMBL/GenBank/DDBJ whole genome shotgun (WGS) entry which is preliminary data.</text>
</comment>
<reference evidence="1" key="1">
    <citation type="submission" date="2021-06" db="EMBL/GenBank/DDBJ databases">
        <authorList>
            <person name="Kallberg Y."/>
            <person name="Tangrot J."/>
            <person name="Rosling A."/>
        </authorList>
    </citation>
    <scope>NUCLEOTIDE SEQUENCE</scope>
    <source>
        <strain evidence="1">CL551</strain>
    </source>
</reference>
<organism evidence="1 2">
    <name type="scientific">Acaulospora morrowiae</name>
    <dbReference type="NCBI Taxonomy" id="94023"/>
    <lineage>
        <taxon>Eukaryota</taxon>
        <taxon>Fungi</taxon>
        <taxon>Fungi incertae sedis</taxon>
        <taxon>Mucoromycota</taxon>
        <taxon>Glomeromycotina</taxon>
        <taxon>Glomeromycetes</taxon>
        <taxon>Diversisporales</taxon>
        <taxon>Acaulosporaceae</taxon>
        <taxon>Acaulospora</taxon>
    </lineage>
</organism>
<evidence type="ECO:0000313" key="2">
    <source>
        <dbReference type="Proteomes" id="UP000789342"/>
    </source>
</evidence>
<protein>
    <submittedName>
        <fullName evidence="1">281_t:CDS:1</fullName>
    </submittedName>
</protein>
<accession>A0A9N9NTU9</accession>
<dbReference type="EMBL" id="CAJVPV010038437">
    <property type="protein sequence ID" value="CAG8756692.1"/>
    <property type="molecule type" value="Genomic_DNA"/>
</dbReference>
<proteinExistence type="predicted"/>
<sequence>YVENEILPATYLCPPSIPNLPTKPYLQNSLYVENEIIPATYLCPPSIPNLPTRLYLQNSLVYRKWNSTCGLPLPFFHP</sequence>
<evidence type="ECO:0000313" key="1">
    <source>
        <dbReference type="EMBL" id="CAG8756692.1"/>
    </source>
</evidence>
<gene>
    <name evidence="1" type="ORF">AMORRO_LOCUS15644</name>
</gene>
<name>A0A9N9NTU9_9GLOM</name>
<dbReference type="AlphaFoldDB" id="A0A9N9NTU9"/>
<feature type="non-terminal residue" evidence="1">
    <location>
        <position position="78"/>
    </location>
</feature>
<dbReference type="Proteomes" id="UP000789342">
    <property type="component" value="Unassembled WGS sequence"/>
</dbReference>
<keyword evidence="2" id="KW-1185">Reference proteome</keyword>